<reference evidence="2" key="1">
    <citation type="journal article" date="2021" name="Open Biol.">
        <title>Shared evolutionary footprints suggest mitochondrial oxidative damage underlies multiple complex I losses in fungi.</title>
        <authorList>
            <person name="Schikora-Tamarit M.A."/>
            <person name="Marcet-Houben M."/>
            <person name="Nosek J."/>
            <person name="Gabaldon T."/>
        </authorList>
    </citation>
    <scope>NUCLEOTIDE SEQUENCE</scope>
    <source>
        <strain evidence="2">CBS6075</strain>
    </source>
</reference>
<organism evidence="2 3">
    <name type="scientific">Ogataea philodendri</name>
    <dbReference type="NCBI Taxonomy" id="1378263"/>
    <lineage>
        <taxon>Eukaryota</taxon>
        <taxon>Fungi</taxon>
        <taxon>Dikarya</taxon>
        <taxon>Ascomycota</taxon>
        <taxon>Saccharomycotina</taxon>
        <taxon>Pichiomycetes</taxon>
        <taxon>Pichiales</taxon>
        <taxon>Pichiaceae</taxon>
        <taxon>Ogataea</taxon>
    </lineage>
</organism>
<gene>
    <name evidence="2" type="ORF">OGAPHI_000950</name>
</gene>
<dbReference type="OrthoDB" id="4090114at2759"/>
<dbReference type="RefSeq" id="XP_046063860.1">
    <property type="nucleotide sequence ID" value="XM_046209101.1"/>
</dbReference>
<protein>
    <submittedName>
        <fullName evidence="2">Uncharacterized protein</fullName>
    </submittedName>
</protein>
<dbReference type="PANTHER" id="PTHR28042:SF1">
    <property type="entry name" value="E3 UBIQUITIN-PROTEIN LIGASE COMPLEX SLX5-SLX8 SUBUNIT SLX5"/>
    <property type="match status" value="1"/>
</dbReference>
<dbReference type="GO" id="GO:0033768">
    <property type="term" value="C:SUMO-targeted ubiquitin ligase complex"/>
    <property type="evidence" value="ECO:0007669"/>
    <property type="project" value="TreeGrafter"/>
</dbReference>
<dbReference type="PANTHER" id="PTHR28042">
    <property type="entry name" value="E3 UBIQUITIN-PROTEIN LIGASE COMPLEX SLX5-SLX8 SUBUNIT SLX5"/>
    <property type="match status" value="1"/>
</dbReference>
<sequence length="470" mass="53370">MRQRRQARSTTPPEDPIVIPSDVEETHSDGDVEITGEHALAPTERRAFARAQRPGFTLYQPNGPVFQPDNTVRTAGLQRFMPAQNARQRFRARHPRRAATHRGHFHNQGFIENVLRGHLFSNYLDNNYDTDSSMTRRVLRDLRARVSSFGNPHSSVFVPVATNDDYITESENDEIPRSIMDEIRRREQDEEDRRIRSRSNVANKMKTTQASKAVIPEDQRGMFSNGLLSNQTSVCILCGVPLAEGIPADFSTSTDVELKRKLVVQDKIISPWQFGRDLTTADKDLSKKVFFGKCGHVYCGRCINNINRHAKQKNKPKGKRKKVDLDKVSVEQLDLNDPEYSAPNRCVAQDCKRLLTGNYFFRELYKARHKGNFQGVEDVELSVAFVDGLELELVVEFAHVDLEVLVGLGVVGDGAVFAELDHLFMVFAETRHVVREQQQTGDVFLVVVDDQLEGSLWRDLEPWEPAFGPP</sequence>
<reference evidence="2" key="2">
    <citation type="submission" date="2021-01" db="EMBL/GenBank/DDBJ databases">
        <authorList>
            <person name="Schikora-Tamarit M.A."/>
        </authorList>
    </citation>
    <scope>NUCLEOTIDE SEQUENCE</scope>
    <source>
        <strain evidence="2">CBS6075</strain>
    </source>
</reference>
<evidence type="ECO:0000313" key="2">
    <source>
        <dbReference type="EMBL" id="KAH3670435.1"/>
    </source>
</evidence>
<dbReference type="AlphaFoldDB" id="A0A9P8PF69"/>
<dbReference type="GO" id="GO:0004842">
    <property type="term" value="F:ubiquitin-protein transferase activity"/>
    <property type="evidence" value="ECO:0007669"/>
    <property type="project" value="TreeGrafter"/>
</dbReference>
<evidence type="ECO:0000313" key="3">
    <source>
        <dbReference type="Proteomes" id="UP000769157"/>
    </source>
</evidence>
<proteinExistence type="predicted"/>
<comment type="caution">
    <text evidence="2">The sequence shown here is derived from an EMBL/GenBank/DDBJ whole genome shotgun (WGS) entry which is preliminary data.</text>
</comment>
<evidence type="ECO:0000256" key="1">
    <source>
        <dbReference type="SAM" id="MobiDB-lite"/>
    </source>
</evidence>
<dbReference type="EMBL" id="JAEUBE010000087">
    <property type="protein sequence ID" value="KAH3670435.1"/>
    <property type="molecule type" value="Genomic_DNA"/>
</dbReference>
<dbReference type="GeneID" id="70232918"/>
<keyword evidence="3" id="KW-1185">Reference proteome</keyword>
<feature type="region of interest" description="Disordered" evidence="1">
    <location>
        <begin position="1"/>
        <end position="29"/>
    </location>
</feature>
<name>A0A9P8PF69_9ASCO</name>
<dbReference type="InterPro" id="IPR038886">
    <property type="entry name" value="E3_SLX5/Rfp1"/>
</dbReference>
<dbReference type="Proteomes" id="UP000769157">
    <property type="component" value="Unassembled WGS sequence"/>
</dbReference>
<accession>A0A9P8PF69</accession>